<dbReference type="AlphaFoldDB" id="A0A328AQI6"/>
<accession>A0A328AQI6</accession>
<evidence type="ECO:0008006" key="3">
    <source>
        <dbReference type="Google" id="ProtNLM"/>
    </source>
</evidence>
<protein>
    <recommendedName>
        <fullName evidence="3">DUF2188 domain-containing protein</fullName>
    </recommendedName>
</protein>
<keyword evidence="2" id="KW-1185">Reference proteome</keyword>
<dbReference type="RefSeq" id="WP_111512922.1">
    <property type="nucleotide sequence ID" value="NZ_QFYR01000001.1"/>
</dbReference>
<proteinExistence type="predicted"/>
<gene>
    <name evidence="1" type="ORF">DJ018_00885</name>
</gene>
<name>A0A328AQI6_9CAUL</name>
<dbReference type="Proteomes" id="UP000249725">
    <property type="component" value="Unassembled WGS sequence"/>
</dbReference>
<sequence>MADVHYGVVQQNGAWTIIGDHLKFGRYRRRSAAIRAARRLGETSSGLAFQLHVQDECGQLRRCESD</sequence>
<comment type="caution">
    <text evidence="1">The sequence shown here is derived from an EMBL/GenBank/DDBJ whole genome shotgun (WGS) entry which is preliminary data.</text>
</comment>
<dbReference type="EMBL" id="QFYR01000001">
    <property type="protein sequence ID" value="RAK56571.1"/>
    <property type="molecule type" value="Genomic_DNA"/>
</dbReference>
<reference evidence="2" key="1">
    <citation type="submission" date="2018-05" db="EMBL/GenBank/DDBJ databases">
        <authorList>
            <person name="Li X."/>
        </authorList>
    </citation>
    <scope>NUCLEOTIDE SEQUENCE [LARGE SCALE GENOMIC DNA]</scope>
    <source>
        <strain evidence="2">YIM 73061</strain>
    </source>
</reference>
<organism evidence="1 2">
    <name type="scientific">Phenylobacterium deserti</name>
    <dbReference type="NCBI Taxonomy" id="1914756"/>
    <lineage>
        <taxon>Bacteria</taxon>
        <taxon>Pseudomonadati</taxon>
        <taxon>Pseudomonadota</taxon>
        <taxon>Alphaproteobacteria</taxon>
        <taxon>Caulobacterales</taxon>
        <taxon>Caulobacteraceae</taxon>
        <taxon>Phenylobacterium</taxon>
    </lineage>
</organism>
<evidence type="ECO:0000313" key="2">
    <source>
        <dbReference type="Proteomes" id="UP000249725"/>
    </source>
</evidence>
<evidence type="ECO:0000313" key="1">
    <source>
        <dbReference type="EMBL" id="RAK56571.1"/>
    </source>
</evidence>